<dbReference type="Pfam" id="PF17221">
    <property type="entry name" value="COMMD1_N"/>
    <property type="match status" value="1"/>
</dbReference>
<proteinExistence type="inferred from homology"/>
<comment type="similarity">
    <text evidence="2">Belongs to the COMM domain-containing protein 1 family.</text>
</comment>
<dbReference type="InterPro" id="IPR037351">
    <property type="entry name" value="Murr1"/>
</dbReference>
<evidence type="ECO:0000256" key="1">
    <source>
        <dbReference type="ARBA" id="ARBA00016551"/>
    </source>
</evidence>
<dbReference type="GO" id="GO:0031398">
    <property type="term" value="P:positive regulation of protein ubiquitination"/>
    <property type="evidence" value="ECO:0007669"/>
    <property type="project" value="TreeGrafter"/>
</dbReference>
<dbReference type="GO" id="GO:0032434">
    <property type="term" value="P:regulation of proteasomal ubiquitin-dependent protein catabolic process"/>
    <property type="evidence" value="ECO:0007669"/>
    <property type="project" value="TreeGrafter"/>
</dbReference>
<dbReference type="Proteomes" id="UP000261540">
    <property type="component" value="Unplaced"/>
</dbReference>
<dbReference type="GO" id="GO:1902306">
    <property type="term" value="P:negative regulation of sodium ion transmembrane transport"/>
    <property type="evidence" value="ECO:0007669"/>
    <property type="project" value="TreeGrafter"/>
</dbReference>
<dbReference type="GO" id="GO:0055070">
    <property type="term" value="P:copper ion homeostasis"/>
    <property type="evidence" value="ECO:0007669"/>
    <property type="project" value="InterPro"/>
</dbReference>
<protein>
    <recommendedName>
        <fullName evidence="1">COMM domain-containing protein 1</fullName>
    </recommendedName>
</protein>
<sequence>MADVDNLKSLSGLLNGIAQKAYYNNLEITEELLKNELYSDLSQEEFHTLHEKMKGLLKSIATADMDQAQLEAFLTAQTRKQGGGAVSAEQAAALSKFWKNQRSRIRESLLGQSRWEPTLRGMSWRVDLQTSTSRGQPVSSPVALVELELGRAGEVSPSDVAEVGKRATVGWSQAMTRQQVSGDTATVSEWPPPCIQIIMKMDKWANLSSPVTHSRISSFQ</sequence>
<dbReference type="Pfam" id="PF07258">
    <property type="entry name" value="COMM_domain"/>
    <property type="match status" value="1"/>
</dbReference>
<evidence type="ECO:0000313" key="4">
    <source>
        <dbReference type="Ensembl" id="ENSPKIP00000020929.1"/>
    </source>
</evidence>
<dbReference type="STRING" id="1676925.ENSPKIP00000020929"/>
<dbReference type="InterPro" id="IPR033776">
    <property type="entry name" value="COMMD1_N"/>
</dbReference>
<accession>A0A3B3RQZ5</accession>
<dbReference type="PANTHER" id="PTHR21199:SF1">
    <property type="entry name" value="COMM DOMAIN-CONTAINING PROTEIN 1"/>
    <property type="match status" value="1"/>
</dbReference>
<dbReference type="GO" id="GO:0005768">
    <property type="term" value="C:endosome"/>
    <property type="evidence" value="ECO:0007669"/>
    <property type="project" value="TreeGrafter"/>
</dbReference>
<feature type="domain" description="COMM" evidence="3">
    <location>
        <begin position="118"/>
        <end position="186"/>
    </location>
</feature>
<dbReference type="GO" id="GO:2000009">
    <property type="term" value="P:negative regulation of protein localization to cell surface"/>
    <property type="evidence" value="ECO:0007669"/>
    <property type="project" value="TreeGrafter"/>
</dbReference>
<name>A0A3B3RQZ5_9TELE</name>
<evidence type="ECO:0000259" key="3">
    <source>
        <dbReference type="PROSITE" id="PS51269"/>
    </source>
</evidence>
<reference evidence="4" key="1">
    <citation type="submission" date="2025-08" db="UniProtKB">
        <authorList>
            <consortium name="Ensembl"/>
        </authorList>
    </citation>
    <scope>IDENTIFICATION</scope>
</reference>
<evidence type="ECO:0000313" key="5">
    <source>
        <dbReference type="Proteomes" id="UP000261540"/>
    </source>
</evidence>
<dbReference type="PROSITE" id="PS51269">
    <property type="entry name" value="COMM"/>
    <property type="match status" value="1"/>
</dbReference>
<dbReference type="PANTHER" id="PTHR21199">
    <property type="entry name" value="COMM DOMAIN-CONTAINING PROTEIN 1"/>
    <property type="match status" value="1"/>
</dbReference>
<organism evidence="4 5">
    <name type="scientific">Paramormyrops kingsleyae</name>
    <dbReference type="NCBI Taxonomy" id="1676925"/>
    <lineage>
        <taxon>Eukaryota</taxon>
        <taxon>Metazoa</taxon>
        <taxon>Chordata</taxon>
        <taxon>Craniata</taxon>
        <taxon>Vertebrata</taxon>
        <taxon>Euteleostomi</taxon>
        <taxon>Actinopterygii</taxon>
        <taxon>Neopterygii</taxon>
        <taxon>Teleostei</taxon>
        <taxon>Osteoglossocephala</taxon>
        <taxon>Osteoglossomorpha</taxon>
        <taxon>Osteoglossiformes</taxon>
        <taxon>Mormyridae</taxon>
        <taxon>Paramormyrops</taxon>
    </lineage>
</organism>
<evidence type="ECO:0000256" key="2">
    <source>
        <dbReference type="ARBA" id="ARBA00093455"/>
    </source>
</evidence>
<dbReference type="Ensembl" id="ENSPKIT00000001554.1">
    <property type="protein sequence ID" value="ENSPKIP00000020929.1"/>
    <property type="gene ID" value="ENSPKIG00000005530.1"/>
</dbReference>
<dbReference type="InterPro" id="IPR017920">
    <property type="entry name" value="COMM"/>
</dbReference>
<reference evidence="4" key="2">
    <citation type="submission" date="2025-09" db="UniProtKB">
        <authorList>
            <consortium name="Ensembl"/>
        </authorList>
    </citation>
    <scope>IDENTIFICATION</scope>
</reference>
<dbReference type="AlphaFoldDB" id="A0A3B3RQZ5"/>
<dbReference type="CDD" id="cd04749">
    <property type="entry name" value="Commd1_MURR1"/>
    <property type="match status" value="1"/>
</dbReference>
<dbReference type="GeneTree" id="ENSGT00390000012029"/>
<keyword evidence="5" id="KW-1185">Reference proteome</keyword>